<dbReference type="STRING" id="43989.cce_2808"/>
<dbReference type="KEGG" id="cyt:cce_2808"/>
<keyword evidence="2" id="KW-1185">Reference proteome</keyword>
<evidence type="ECO:0000313" key="2">
    <source>
        <dbReference type="Proteomes" id="UP000001203"/>
    </source>
</evidence>
<dbReference type="RefSeq" id="WP_009544511.1">
    <property type="nucleotide sequence ID" value="NC_010546.1"/>
</dbReference>
<dbReference type="Proteomes" id="UP000001203">
    <property type="component" value="Chromosome circular"/>
</dbReference>
<protein>
    <submittedName>
        <fullName evidence="1">Uncharacterized protein</fullName>
    </submittedName>
</protein>
<name>B1WU94_CROS5</name>
<dbReference type="AlphaFoldDB" id="B1WU94"/>
<organism evidence="1 2">
    <name type="scientific">Crocosphaera subtropica (strain ATCC 51142 / BH68)</name>
    <name type="common">Cyanothece sp. (strain ATCC 51142)</name>
    <dbReference type="NCBI Taxonomy" id="43989"/>
    <lineage>
        <taxon>Bacteria</taxon>
        <taxon>Bacillati</taxon>
        <taxon>Cyanobacteriota</taxon>
        <taxon>Cyanophyceae</taxon>
        <taxon>Oscillatoriophycideae</taxon>
        <taxon>Chroococcales</taxon>
        <taxon>Aphanothecaceae</taxon>
        <taxon>Crocosphaera</taxon>
        <taxon>Crocosphaera subtropica</taxon>
    </lineage>
</organism>
<dbReference type="HOGENOM" id="CLU_2057486_0_0_3"/>
<sequence>MSEHIINVTAILIQQEIDRFFVKYPQDNPYKILFSRPYFQKELLKKVLSQIPNHHVVIYDKHTLINHDDYDSFIEEKRKLKALINQAVPKVLTENYQKVGEILVRERSKTNLSLIWEDD</sequence>
<evidence type="ECO:0000313" key="1">
    <source>
        <dbReference type="EMBL" id="ACB52156.1"/>
    </source>
</evidence>
<dbReference type="eggNOG" id="COG2199">
    <property type="taxonomic scope" value="Bacteria"/>
</dbReference>
<dbReference type="EMBL" id="CP000806">
    <property type="protein sequence ID" value="ACB52156.1"/>
    <property type="molecule type" value="Genomic_DNA"/>
</dbReference>
<gene>
    <name evidence="1" type="ordered locus">cce_2808</name>
</gene>
<dbReference type="OrthoDB" id="515811at2"/>
<reference evidence="1 2" key="1">
    <citation type="journal article" date="2008" name="Proc. Natl. Acad. Sci. U.S.A.">
        <title>The genome of Cyanothece 51142, a unicellular diazotrophic cyanobacterium important in the marine nitrogen cycle.</title>
        <authorList>
            <person name="Welsh E.A."/>
            <person name="Liberton M."/>
            <person name="Stoeckel J."/>
            <person name="Loh T."/>
            <person name="Elvitigala T."/>
            <person name="Wang C."/>
            <person name="Wollam A."/>
            <person name="Fulton R.S."/>
            <person name="Clifton S.W."/>
            <person name="Jacobs J.M."/>
            <person name="Aurora R."/>
            <person name="Ghosh B.K."/>
            <person name="Sherman L.A."/>
            <person name="Smith R.D."/>
            <person name="Wilson R.K."/>
            <person name="Pakrasi H.B."/>
        </authorList>
    </citation>
    <scope>NUCLEOTIDE SEQUENCE [LARGE SCALE GENOMIC DNA]</scope>
    <source>
        <strain evidence="2">ATCC 51142 / BH68</strain>
    </source>
</reference>
<proteinExistence type="predicted"/>
<accession>B1WU94</accession>